<name>A0ABR0SQJ8_9HYPO</name>
<evidence type="ECO:0000313" key="1">
    <source>
        <dbReference type="EMBL" id="KAK5994447.1"/>
    </source>
</evidence>
<comment type="caution">
    <text evidence="1">The sequence shown here is derived from an EMBL/GenBank/DDBJ whole genome shotgun (WGS) entry which is preliminary data.</text>
</comment>
<gene>
    <name evidence="1" type="ORF">PT974_04921</name>
</gene>
<dbReference type="EMBL" id="JAVFKD010000010">
    <property type="protein sequence ID" value="KAK5994447.1"/>
    <property type="molecule type" value="Genomic_DNA"/>
</dbReference>
<organism evidence="1 2">
    <name type="scientific">Cladobotryum mycophilum</name>
    <dbReference type="NCBI Taxonomy" id="491253"/>
    <lineage>
        <taxon>Eukaryota</taxon>
        <taxon>Fungi</taxon>
        <taxon>Dikarya</taxon>
        <taxon>Ascomycota</taxon>
        <taxon>Pezizomycotina</taxon>
        <taxon>Sordariomycetes</taxon>
        <taxon>Hypocreomycetidae</taxon>
        <taxon>Hypocreales</taxon>
        <taxon>Hypocreaceae</taxon>
        <taxon>Cladobotryum</taxon>
    </lineage>
</organism>
<accession>A0ABR0SQJ8</accession>
<evidence type="ECO:0008006" key="3">
    <source>
        <dbReference type="Google" id="ProtNLM"/>
    </source>
</evidence>
<dbReference type="Proteomes" id="UP001338125">
    <property type="component" value="Unassembled WGS sequence"/>
</dbReference>
<keyword evidence="2" id="KW-1185">Reference proteome</keyword>
<proteinExistence type="predicted"/>
<sequence>MSTNGALSPSSIHSEDEWQRFIPVLTVLQQANIPSIAVDMWIARHPGIPLTRKPVVEDPLYGSYHILFPITFEDGTRWLVKIPINGMRGL</sequence>
<reference evidence="1 2" key="1">
    <citation type="submission" date="2024-01" db="EMBL/GenBank/DDBJ databases">
        <title>Complete genome of Cladobotryum mycophilum ATHUM6906.</title>
        <authorList>
            <person name="Christinaki A.C."/>
            <person name="Myridakis A.I."/>
            <person name="Kouvelis V.N."/>
        </authorList>
    </citation>
    <scope>NUCLEOTIDE SEQUENCE [LARGE SCALE GENOMIC DNA]</scope>
    <source>
        <strain evidence="1 2">ATHUM6906</strain>
    </source>
</reference>
<protein>
    <recommendedName>
        <fullName evidence="3">Aminoglycoside phosphotransferase domain-containing protein</fullName>
    </recommendedName>
</protein>
<evidence type="ECO:0000313" key="2">
    <source>
        <dbReference type="Proteomes" id="UP001338125"/>
    </source>
</evidence>